<dbReference type="EMBL" id="JAACJO010000015">
    <property type="protein sequence ID" value="KAF5349997.1"/>
    <property type="molecule type" value="Genomic_DNA"/>
</dbReference>
<dbReference type="AlphaFoldDB" id="A0A8H5CXX1"/>
<sequence>MIYSKTKAAVSPYLYLGTRKEVDANYIMLGESVNMVLDGTSKEVAASMIMVIDTNGCKGSTGLNLVIQQQHPECAFRLASLTFSAAARFGFASDEIDIYSAFSTFRWLFSEVSYGSTEKLQCFWFISPMQELMNYVPGMICIIGLS</sequence>
<reference evidence="1 2" key="1">
    <citation type="journal article" date="2020" name="ISME J.">
        <title>Uncovering the hidden diversity of litter-decomposition mechanisms in mushroom-forming fungi.</title>
        <authorList>
            <person name="Floudas D."/>
            <person name="Bentzer J."/>
            <person name="Ahren D."/>
            <person name="Johansson T."/>
            <person name="Persson P."/>
            <person name="Tunlid A."/>
        </authorList>
    </citation>
    <scope>NUCLEOTIDE SEQUENCE [LARGE SCALE GENOMIC DNA]</scope>
    <source>
        <strain evidence="1 2">CBS 146.42</strain>
    </source>
</reference>
<keyword evidence="2" id="KW-1185">Reference proteome</keyword>
<gene>
    <name evidence="1" type="ORF">D9756_009225</name>
</gene>
<accession>A0A8H5CXX1</accession>
<comment type="caution">
    <text evidence="1">The sequence shown here is derived from an EMBL/GenBank/DDBJ whole genome shotgun (WGS) entry which is preliminary data.</text>
</comment>
<name>A0A8H5CXX1_9AGAR</name>
<evidence type="ECO:0000313" key="2">
    <source>
        <dbReference type="Proteomes" id="UP000559027"/>
    </source>
</evidence>
<protein>
    <submittedName>
        <fullName evidence="1">Uncharacterized protein</fullName>
    </submittedName>
</protein>
<dbReference type="Proteomes" id="UP000559027">
    <property type="component" value="Unassembled WGS sequence"/>
</dbReference>
<organism evidence="1 2">
    <name type="scientific">Leucocoprinus leucothites</name>
    <dbReference type="NCBI Taxonomy" id="201217"/>
    <lineage>
        <taxon>Eukaryota</taxon>
        <taxon>Fungi</taxon>
        <taxon>Dikarya</taxon>
        <taxon>Basidiomycota</taxon>
        <taxon>Agaricomycotina</taxon>
        <taxon>Agaricomycetes</taxon>
        <taxon>Agaricomycetidae</taxon>
        <taxon>Agaricales</taxon>
        <taxon>Agaricineae</taxon>
        <taxon>Agaricaceae</taxon>
        <taxon>Leucocoprinus</taxon>
    </lineage>
</organism>
<evidence type="ECO:0000313" key="1">
    <source>
        <dbReference type="EMBL" id="KAF5349997.1"/>
    </source>
</evidence>
<proteinExistence type="predicted"/>